<keyword evidence="3" id="KW-0677">Repeat</keyword>
<evidence type="ECO:0000313" key="13">
    <source>
        <dbReference type="Proteomes" id="UP000298416"/>
    </source>
</evidence>
<dbReference type="SUPFAM" id="SSF52047">
    <property type="entry name" value="RNI-like"/>
    <property type="match status" value="1"/>
</dbReference>
<dbReference type="InterPro" id="IPR041118">
    <property type="entry name" value="Rx_N"/>
</dbReference>
<feature type="domain" description="R13L1/DRL21-like LRR repeat region" evidence="11">
    <location>
        <begin position="424"/>
        <end position="499"/>
    </location>
</feature>
<dbReference type="GO" id="GO:0005524">
    <property type="term" value="F:ATP binding"/>
    <property type="evidence" value="ECO:0007669"/>
    <property type="project" value="UniProtKB-KW"/>
</dbReference>
<dbReference type="GO" id="GO:0098542">
    <property type="term" value="P:defense response to other organism"/>
    <property type="evidence" value="ECO:0007669"/>
    <property type="project" value="TreeGrafter"/>
</dbReference>
<evidence type="ECO:0000256" key="4">
    <source>
        <dbReference type="ARBA" id="ARBA00022741"/>
    </source>
</evidence>
<keyword evidence="6" id="KW-0067">ATP-binding</keyword>
<dbReference type="AlphaFoldDB" id="A0A8X8Z802"/>
<feature type="domain" description="NB-ARC" evidence="8">
    <location>
        <begin position="202"/>
        <end position="254"/>
    </location>
</feature>
<evidence type="ECO:0000256" key="3">
    <source>
        <dbReference type="ARBA" id="ARBA00022737"/>
    </source>
</evidence>
<feature type="domain" description="Disease resistance protein winged helix" evidence="10">
    <location>
        <begin position="281"/>
        <end position="352"/>
    </location>
</feature>
<keyword evidence="4" id="KW-0547">Nucleotide-binding</keyword>
<dbReference type="InterPro" id="IPR002182">
    <property type="entry name" value="NB-ARC"/>
</dbReference>
<evidence type="ECO:0000259" key="10">
    <source>
        <dbReference type="Pfam" id="PF23559"/>
    </source>
</evidence>
<gene>
    <name evidence="12" type="ORF">SASPL_146132</name>
</gene>
<dbReference type="Pfam" id="PF23559">
    <property type="entry name" value="WHD_DRP"/>
    <property type="match status" value="1"/>
</dbReference>
<dbReference type="GO" id="GO:0043531">
    <property type="term" value="F:ADP binding"/>
    <property type="evidence" value="ECO:0007669"/>
    <property type="project" value="InterPro"/>
</dbReference>
<evidence type="ECO:0000256" key="2">
    <source>
        <dbReference type="ARBA" id="ARBA00022614"/>
    </source>
</evidence>
<feature type="domain" description="Disease resistance N-terminal" evidence="9">
    <location>
        <begin position="9"/>
        <end position="99"/>
    </location>
</feature>
<sequence>MEGQAAAAVLQVVVQNLIDHSKKEFSLVRGLEKEAKKLSGSLDTIQKFLNDAEKRTIPGEGEAVKSWLKKLENVAFDADNVLDEFNYHHLCKQIKPIKPMKHKVLSCFSSPCVSISRSRNMALRIQEINENLEVINKEAADLDLDLGLKEMLATNVPTFPHVSRETDSFTLDPIFIGRDKVMSEIVEILTTSIRSDERLISILAIKILKELTSSDQVEVESRQEILKKIQEALKDRPYLLIPDDVWNEVRPTWDGFINSLLGISSVKGNVIVVRFFAYCSIFPKGHRIERHKLIEYWMGEGFLVVEGSNDMGSIGDKFINVLLHNSLLQIAKRENYGNVTSCVMHDLVHDLASPVLAGSHNADGITPIRYMLLKSNVLKENAKYLRTLLMDYNIYVTMFSDFESLRVLTVGRCPIEELPKSEGECKYDEDVLEGLQPHSNLKKTLTIMGFQGERFPSWTQPLVICTPSLKELIIYYCPILKGLPNGIWINLKELIIQDCDDLEDIGVQQSQGSLEDY</sequence>
<dbReference type="Pfam" id="PF18052">
    <property type="entry name" value="Rx_N"/>
    <property type="match status" value="1"/>
</dbReference>
<evidence type="ECO:0000256" key="6">
    <source>
        <dbReference type="ARBA" id="ARBA00022840"/>
    </source>
</evidence>
<dbReference type="Proteomes" id="UP000298416">
    <property type="component" value="Unassembled WGS sequence"/>
</dbReference>
<evidence type="ECO:0000259" key="11">
    <source>
        <dbReference type="Pfam" id="PF25019"/>
    </source>
</evidence>
<reference evidence="12" key="1">
    <citation type="submission" date="2018-01" db="EMBL/GenBank/DDBJ databases">
        <authorList>
            <person name="Mao J.F."/>
        </authorList>
    </citation>
    <scope>NUCLEOTIDE SEQUENCE</scope>
    <source>
        <strain evidence="12">Huo1</strain>
        <tissue evidence="12">Leaf</tissue>
    </source>
</reference>
<keyword evidence="5" id="KW-0611">Plant defense</keyword>
<reference evidence="12" key="2">
    <citation type="submission" date="2020-08" db="EMBL/GenBank/DDBJ databases">
        <title>Plant Genome Project.</title>
        <authorList>
            <person name="Zhang R.-G."/>
        </authorList>
    </citation>
    <scope>NUCLEOTIDE SEQUENCE</scope>
    <source>
        <strain evidence="12">Huo1</strain>
        <tissue evidence="12">Leaf</tissue>
    </source>
</reference>
<comment type="similarity">
    <text evidence="1">Belongs to the disease resistance NB-LRR family.</text>
</comment>
<protein>
    <recommendedName>
        <fullName evidence="14">Disease resistance protein RPM1</fullName>
    </recommendedName>
</protein>
<keyword evidence="13" id="KW-1185">Reference proteome</keyword>
<dbReference type="PANTHER" id="PTHR23155">
    <property type="entry name" value="DISEASE RESISTANCE PROTEIN RP"/>
    <property type="match status" value="1"/>
</dbReference>
<dbReference type="Gene3D" id="1.20.5.4130">
    <property type="match status" value="1"/>
</dbReference>
<evidence type="ECO:0000259" key="9">
    <source>
        <dbReference type="Pfam" id="PF18052"/>
    </source>
</evidence>
<dbReference type="InterPro" id="IPR056789">
    <property type="entry name" value="LRR_R13L1-DRL21"/>
</dbReference>
<dbReference type="EMBL" id="PNBA02000017">
    <property type="protein sequence ID" value="KAG6395487.1"/>
    <property type="molecule type" value="Genomic_DNA"/>
</dbReference>
<dbReference type="Gene3D" id="1.10.10.10">
    <property type="entry name" value="Winged helix-like DNA-binding domain superfamily/Winged helix DNA-binding domain"/>
    <property type="match status" value="1"/>
</dbReference>
<dbReference type="Pfam" id="PF25019">
    <property type="entry name" value="LRR_R13L1-DRL21"/>
    <property type="match status" value="1"/>
</dbReference>
<name>A0A8X8Z802_SALSN</name>
<evidence type="ECO:0000259" key="8">
    <source>
        <dbReference type="Pfam" id="PF00931"/>
    </source>
</evidence>
<evidence type="ECO:0000256" key="5">
    <source>
        <dbReference type="ARBA" id="ARBA00022821"/>
    </source>
</evidence>
<dbReference type="FunFam" id="1.10.10.10:FF:000322">
    <property type="entry name" value="Probable disease resistance protein At1g63360"/>
    <property type="match status" value="1"/>
</dbReference>
<accession>A0A8X8Z802</accession>
<dbReference type="InterPro" id="IPR058922">
    <property type="entry name" value="WHD_DRP"/>
</dbReference>
<comment type="caution">
    <text evidence="12">The sequence shown here is derived from an EMBL/GenBank/DDBJ whole genome shotgun (WGS) entry which is preliminary data.</text>
</comment>
<organism evidence="12">
    <name type="scientific">Salvia splendens</name>
    <name type="common">Scarlet sage</name>
    <dbReference type="NCBI Taxonomy" id="180675"/>
    <lineage>
        <taxon>Eukaryota</taxon>
        <taxon>Viridiplantae</taxon>
        <taxon>Streptophyta</taxon>
        <taxon>Embryophyta</taxon>
        <taxon>Tracheophyta</taxon>
        <taxon>Spermatophyta</taxon>
        <taxon>Magnoliopsida</taxon>
        <taxon>eudicotyledons</taxon>
        <taxon>Gunneridae</taxon>
        <taxon>Pentapetalae</taxon>
        <taxon>asterids</taxon>
        <taxon>lamiids</taxon>
        <taxon>Lamiales</taxon>
        <taxon>Lamiaceae</taxon>
        <taxon>Nepetoideae</taxon>
        <taxon>Mentheae</taxon>
        <taxon>Salviinae</taxon>
        <taxon>Salvia</taxon>
        <taxon>Salvia subgen. Calosphace</taxon>
        <taxon>core Calosphace</taxon>
    </lineage>
</organism>
<evidence type="ECO:0000256" key="1">
    <source>
        <dbReference type="ARBA" id="ARBA00008894"/>
    </source>
</evidence>
<dbReference type="InterPro" id="IPR032675">
    <property type="entry name" value="LRR_dom_sf"/>
</dbReference>
<proteinExistence type="inferred from homology"/>
<keyword evidence="2" id="KW-0433">Leucine-rich repeat</keyword>
<dbReference type="InterPro" id="IPR036388">
    <property type="entry name" value="WH-like_DNA-bd_sf"/>
</dbReference>
<dbReference type="SUPFAM" id="SSF52540">
    <property type="entry name" value="P-loop containing nucleoside triphosphate hydrolases"/>
    <property type="match status" value="1"/>
</dbReference>
<evidence type="ECO:0008006" key="14">
    <source>
        <dbReference type="Google" id="ProtNLM"/>
    </source>
</evidence>
<dbReference type="InterPro" id="IPR027417">
    <property type="entry name" value="P-loop_NTPase"/>
</dbReference>
<evidence type="ECO:0000256" key="7">
    <source>
        <dbReference type="SAM" id="Coils"/>
    </source>
</evidence>
<feature type="coiled-coil region" evidence="7">
    <location>
        <begin position="118"/>
        <end position="145"/>
    </location>
</feature>
<keyword evidence="7" id="KW-0175">Coiled coil</keyword>
<dbReference type="Gene3D" id="3.80.10.10">
    <property type="entry name" value="Ribonuclease Inhibitor"/>
    <property type="match status" value="1"/>
</dbReference>
<dbReference type="PANTHER" id="PTHR23155:SF1211">
    <property type="entry name" value="OS09G0313500 PROTEIN"/>
    <property type="match status" value="1"/>
</dbReference>
<evidence type="ECO:0000313" key="12">
    <source>
        <dbReference type="EMBL" id="KAG6395487.1"/>
    </source>
</evidence>
<dbReference type="InterPro" id="IPR044974">
    <property type="entry name" value="Disease_R_plants"/>
</dbReference>
<dbReference type="Pfam" id="PF00931">
    <property type="entry name" value="NB-ARC"/>
    <property type="match status" value="1"/>
</dbReference>